<dbReference type="AlphaFoldDB" id="A0A5D4MHZ6"/>
<sequence>MDFLIVSILIYLLVTVIRLDGRVRGMKYVIYQLADKTGVPDKPINKELRELISEGQDVQAVKKVRETLGLSLVEAKQYIDALKSGEK</sequence>
<protein>
    <recommendedName>
        <fullName evidence="3">Ribosomal protein L7/L12 C-terminal domain-containing protein</fullName>
    </recommendedName>
</protein>
<comment type="caution">
    <text evidence="1">The sequence shown here is derived from an EMBL/GenBank/DDBJ whole genome shotgun (WGS) entry which is preliminary data.</text>
</comment>
<dbReference type="InterPro" id="IPR014719">
    <property type="entry name" value="Ribosomal_bL12_C/ClpS-like"/>
</dbReference>
<accession>A0A5D4MHZ6</accession>
<organism evidence="1 2">
    <name type="scientific">Rossellomorea vietnamensis</name>
    <dbReference type="NCBI Taxonomy" id="218284"/>
    <lineage>
        <taxon>Bacteria</taxon>
        <taxon>Bacillati</taxon>
        <taxon>Bacillota</taxon>
        <taxon>Bacilli</taxon>
        <taxon>Bacillales</taxon>
        <taxon>Bacillaceae</taxon>
        <taxon>Rossellomorea</taxon>
    </lineage>
</organism>
<dbReference type="RefSeq" id="WP_113928130.1">
    <property type="nucleotide sequence ID" value="NZ_VTEG01000001.1"/>
</dbReference>
<name>A0A5D4MHZ6_9BACI</name>
<gene>
    <name evidence="1" type="ORF">FZC84_00520</name>
</gene>
<evidence type="ECO:0000313" key="1">
    <source>
        <dbReference type="EMBL" id="TYS01188.1"/>
    </source>
</evidence>
<dbReference type="EMBL" id="VTEG01000001">
    <property type="protein sequence ID" value="TYS01188.1"/>
    <property type="molecule type" value="Genomic_DNA"/>
</dbReference>
<reference evidence="1 2" key="1">
    <citation type="submission" date="2019-08" db="EMBL/GenBank/DDBJ databases">
        <title>Bacillus genomes from the desert of Cuatro Cienegas, Coahuila.</title>
        <authorList>
            <person name="Olmedo-Alvarez G."/>
        </authorList>
    </citation>
    <scope>NUCLEOTIDE SEQUENCE [LARGE SCALE GENOMIC DNA]</scope>
    <source>
        <strain evidence="1 2">CH128b_4D</strain>
    </source>
</reference>
<dbReference type="Gene3D" id="3.30.1390.10">
    <property type="match status" value="1"/>
</dbReference>
<dbReference type="Proteomes" id="UP000325182">
    <property type="component" value="Unassembled WGS sequence"/>
</dbReference>
<proteinExistence type="predicted"/>
<evidence type="ECO:0000313" key="2">
    <source>
        <dbReference type="Proteomes" id="UP000325182"/>
    </source>
</evidence>
<evidence type="ECO:0008006" key="3">
    <source>
        <dbReference type="Google" id="ProtNLM"/>
    </source>
</evidence>